<dbReference type="PANTHER" id="PTHR37539">
    <property type="entry name" value="SECRETED PROTEIN-RELATED"/>
    <property type="match status" value="1"/>
</dbReference>
<proteinExistence type="predicted"/>
<dbReference type="OrthoDB" id="7614910at2"/>
<dbReference type="Pfam" id="PF09995">
    <property type="entry name" value="MPAB_Lcp_cat"/>
    <property type="match status" value="1"/>
</dbReference>
<evidence type="ECO:0000313" key="3">
    <source>
        <dbReference type="Proteomes" id="UP000250028"/>
    </source>
</evidence>
<dbReference type="GO" id="GO:0016491">
    <property type="term" value="F:oxidoreductase activity"/>
    <property type="evidence" value="ECO:0007669"/>
    <property type="project" value="InterPro"/>
</dbReference>
<dbReference type="InterPro" id="IPR018713">
    <property type="entry name" value="MPAB/Lcp_cat_dom"/>
</dbReference>
<sequence>MTDVTTPTLAPRRYRAQEQRGRRLGKVLARLATVQEVDEDLMREIGTGFTRIDQVGAQLAAAMTTRGPERITHAQFEAVLRDGVQDDTPEPIREFLAAVTPAPAWLDWDTVNEGARIYRRLGRNAGDVLLQLSLIGGYRFGGPTDLLVATGGLVGDMTRRRLAETQHWTMLVTEHDALRPGAPGWCSTLHVRLMHAMVNRRFADDPAWNRARWGEPINQSDQASTLCLFSGTVLIGVRALGVPLSDAEAAAVMHLWRYVGWLMGVDEQWLFADEREQYAFSYHLLLAQNGQTDAGRQLSQSIVAIQPDLDFERWPAWQRVYAPRRLLSMMTLFLGPASMRDLGLPVRVPWAFAMAVAGNTWRYRVRGRGAAGKDRLERWGNDYRRRVLRRYNGPEPAGVAPLPAN</sequence>
<evidence type="ECO:0000313" key="2">
    <source>
        <dbReference type="EMBL" id="SSA33729.1"/>
    </source>
</evidence>
<dbReference type="AlphaFoldDB" id="A0A2Y8ZTX6"/>
<evidence type="ECO:0000259" key="1">
    <source>
        <dbReference type="Pfam" id="PF09995"/>
    </source>
</evidence>
<name>A0A2Y8ZTX6_9MICO</name>
<dbReference type="PANTHER" id="PTHR37539:SF1">
    <property type="entry name" value="ER-BOUND OXYGENASE MPAB_MPAB'_RUBBER OXYGENASE CATALYTIC DOMAIN-CONTAINING PROTEIN"/>
    <property type="match status" value="1"/>
</dbReference>
<keyword evidence="3" id="KW-1185">Reference proteome</keyword>
<reference evidence="3" key="1">
    <citation type="submission" date="2016-10" db="EMBL/GenBank/DDBJ databases">
        <authorList>
            <person name="Varghese N."/>
            <person name="Submissions S."/>
        </authorList>
    </citation>
    <scope>NUCLEOTIDE SEQUENCE [LARGE SCALE GENOMIC DNA]</scope>
    <source>
        <strain evidence="3">DSM 22951</strain>
    </source>
</reference>
<dbReference type="InterPro" id="IPR037473">
    <property type="entry name" value="Lcp-like"/>
</dbReference>
<organism evidence="2 3">
    <name type="scientific">Branchiibius hedensis</name>
    <dbReference type="NCBI Taxonomy" id="672460"/>
    <lineage>
        <taxon>Bacteria</taxon>
        <taxon>Bacillati</taxon>
        <taxon>Actinomycetota</taxon>
        <taxon>Actinomycetes</taxon>
        <taxon>Micrococcales</taxon>
        <taxon>Dermacoccaceae</taxon>
        <taxon>Branchiibius</taxon>
    </lineage>
</organism>
<accession>A0A2Y8ZTX6</accession>
<dbReference type="EMBL" id="UESZ01000001">
    <property type="protein sequence ID" value="SSA33729.1"/>
    <property type="molecule type" value="Genomic_DNA"/>
</dbReference>
<protein>
    <recommendedName>
        <fullName evidence="1">ER-bound oxygenase mpaB/mpaB'/Rubber oxygenase catalytic domain-containing protein</fullName>
    </recommendedName>
</protein>
<feature type="domain" description="ER-bound oxygenase mpaB/mpaB'/Rubber oxygenase catalytic" evidence="1">
    <location>
        <begin position="147"/>
        <end position="355"/>
    </location>
</feature>
<gene>
    <name evidence="2" type="ORF">SAMN04489750_1015</name>
</gene>
<dbReference type="Proteomes" id="UP000250028">
    <property type="component" value="Unassembled WGS sequence"/>
</dbReference>
<dbReference type="RefSeq" id="WP_109684386.1">
    <property type="nucleotide sequence ID" value="NZ_QGDN01000001.1"/>
</dbReference>